<dbReference type="InterPro" id="IPR007627">
    <property type="entry name" value="RNA_pol_sigma70_r2"/>
</dbReference>
<keyword evidence="5" id="KW-0804">Transcription</keyword>
<dbReference type="Pfam" id="PF04542">
    <property type="entry name" value="Sigma70_r2"/>
    <property type="match status" value="1"/>
</dbReference>
<evidence type="ECO:0000256" key="4">
    <source>
        <dbReference type="ARBA" id="ARBA00023125"/>
    </source>
</evidence>
<dbReference type="Gene3D" id="1.10.10.10">
    <property type="entry name" value="Winged helix-like DNA-binding domain superfamily/Winged helix DNA-binding domain"/>
    <property type="match status" value="1"/>
</dbReference>
<dbReference type="InterPro" id="IPR014284">
    <property type="entry name" value="RNA_pol_sigma-70_dom"/>
</dbReference>
<sequence length="184" mass="20547">MTESTTLSRDRDADPGGGFDEFVRTRYQALLRSAYLLTGDRHLAEDLVQDALARTYGAWRRLDSGGNAEAYTRKILYNLQVSWWRRRRVAEVLPGELSDTAVRGDHADGSALRITLHRALLRLPARMLAVVVLRYFEDRSEVETAQILDCAVGTVKSTASKALARLRDTAPELAELITSEGDAR</sequence>
<dbReference type="InterPro" id="IPR039425">
    <property type="entry name" value="RNA_pol_sigma-70-like"/>
</dbReference>
<dbReference type="RefSeq" id="WP_197002107.1">
    <property type="nucleotide sequence ID" value="NZ_BONS01000004.1"/>
</dbReference>
<feature type="domain" description="RNA polymerase sigma-70 region 2" evidence="6">
    <location>
        <begin position="23"/>
        <end position="88"/>
    </location>
</feature>
<reference evidence="8" key="1">
    <citation type="submission" date="2020-11" db="EMBL/GenBank/DDBJ databases">
        <title>Sequencing the genomes of 1000 actinobacteria strains.</title>
        <authorList>
            <person name="Klenk H.-P."/>
        </authorList>
    </citation>
    <scope>NUCLEOTIDE SEQUENCE</scope>
    <source>
        <strain evidence="8">DSM 45356</strain>
    </source>
</reference>
<dbReference type="InterPro" id="IPR013249">
    <property type="entry name" value="RNA_pol_sigma70_r4_t2"/>
</dbReference>
<evidence type="ECO:0000256" key="3">
    <source>
        <dbReference type="ARBA" id="ARBA00023082"/>
    </source>
</evidence>
<dbReference type="InterPro" id="IPR013324">
    <property type="entry name" value="RNA_pol_sigma_r3/r4-like"/>
</dbReference>
<dbReference type="NCBIfam" id="TIGR02983">
    <property type="entry name" value="SigE-fam_strep"/>
    <property type="match status" value="1"/>
</dbReference>
<evidence type="ECO:0000313" key="9">
    <source>
        <dbReference type="Proteomes" id="UP000622552"/>
    </source>
</evidence>
<dbReference type="Gene3D" id="1.10.1740.10">
    <property type="match status" value="1"/>
</dbReference>
<comment type="similarity">
    <text evidence="1">Belongs to the sigma-70 factor family. ECF subfamily.</text>
</comment>
<dbReference type="GO" id="GO:0003677">
    <property type="term" value="F:DNA binding"/>
    <property type="evidence" value="ECO:0007669"/>
    <property type="project" value="UniProtKB-KW"/>
</dbReference>
<dbReference type="GO" id="GO:0016987">
    <property type="term" value="F:sigma factor activity"/>
    <property type="evidence" value="ECO:0007669"/>
    <property type="project" value="UniProtKB-KW"/>
</dbReference>
<dbReference type="GO" id="GO:0006352">
    <property type="term" value="P:DNA-templated transcription initiation"/>
    <property type="evidence" value="ECO:0007669"/>
    <property type="project" value="InterPro"/>
</dbReference>
<dbReference type="Pfam" id="PF08281">
    <property type="entry name" value="Sigma70_r4_2"/>
    <property type="match status" value="1"/>
</dbReference>
<evidence type="ECO:0000313" key="8">
    <source>
        <dbReference type="EMBL" id="MBG6134928.1"/>
    </source>
</evidence>
<comment type="caution">
    <text evidence="8">The sequence shown here is derived from an EMBL/GenBank/DDBJ whole genome shotgun (WGS) entry which is preliminary data.</text>
</comment>
<evidence type="ECO:0000256" key="5">
    <source>
        <dbReference type="ARBA" id="ARBA00023163"/>
    </source>
</evidence>
<evidence type="ECO:0000256" key="1">
    <source>
        <dbReference type="ARBA" id="ARBA00010641"/>
    </source>
</evidence>
<dbReference type="InterPro" id="IPR013325">
    <property type="entry name" value="RNA_pol_sigma_r2"/>
</dbReference>
<dbReference type="PANTHER" id="PTHR43133">
    <property type="entry name" value="RNA POLYMERASE ECF-TYPE SIGMA FACTO"/>
    <property type="match status" value="1"/>
</dbReference>
<feature type="domain" description="RNA polymerase sigma factor 70 region 4 type 2" evidence="7">
    <location>
        <begin position="116"/>
        <end position="166"/>
    </location>
</feature>
<dbReference type="InterPro" id="IPR036388">
    <property type="entry name" value="WH-like_DNA-bd_sf"/>
</dbReference>
<organism evidence="8 9">
    <name type="scientific">Longispora fulva</name>
    <dbReference type="NCBI Taxonomy" id="619741"/>
    <lineage>
        <taxon>Bacteria</taxon>
        <taxon>Bacillati</taxon>
        <taxon>Actinomycetota</taxon>
        <taxon>Actinomycetes</taxon>
        <taxon>Micromonosporales</taxon>
        <taxon>Micromonosporaceae</taxon>
        <taxon>Longispora</taxon>
    </lineage>
</organism>
<dbReference type="SUPFAM" id="SSF88659">
    <property type="entry name" value="Sigma3 and sigma4 domains of RNA polymerase sigma factors"/>
    <property type="match status" value="1"/>
</dbReference>
<keyword evidence="4" id="KW-0238">DNA-binding</keyword>
<gene>
    <name evidence="8" type="ORF">IW245_001122</name>
</gene>
<dbReference type="SUPFAM" id="SSF88946">
    <property type="entry name" value="Sigma2 domain of RNA polymerase sigma factors"/>
    <property type="match status" value="1"/>
</dbReference>
<dbReference type="EMBL" id="JADOUF010000001">
    <property type="protein sequence ID" value="MBG6134928.1"/>
    <property type="molecule type" value="Genomic_DNA"/>
</dbReference>
<dbReference type="InterPro" id="IPR014325">
    <property type="entry name" value="RNA_pol_sigma-E_actinobac"/>
</dbReference>
<keyword evidence="9" id="KW-1185">Reference proteome</keyword>
<proteinExistence type="inferred from homology"/>
<dbReference type="PANTHER" id="PTHR43133:SF50">
    <property type="entry name" value="ECF RNA POLYMERASE SIGMA FACTOR SIGM"/>
    <property type="match status" value="1"/>
</dbReference>
<dbReference type="AlphaFoldDB" id="A0A8J7G758"/>
<keyword evidence="3" id="KW-0731">Sigma factor</keyword>
<dbReference type="CDD" id="cd06171">
    <property type="entry name" value="Sigma70_r4"/>
    <property type="match status" value="1"/>
</dbReference>
<keyword evidence="2" id="KW-0805">Transcription regulation</keyword>
<protein>
    <submittedName>
        <fullName evidence="8">RNA polymerase sigma-70 factor (Sigma-E family)</fullName>
    </submittedName>
</protein>
<accession>A0A8J7G758</accession>
<dbReference type="Proteomes" id="UP000622552">
    <property type="component" value="Unassembled WGS sequence"/>
</dbReference>
<evidence type="ECO:0000256" key="2">
    <source>
        <dbReference type="ARBA" id="ARBA00023015"/>
    </source>
</evidence>
<evidence type="ECO:0000259" key="7">
    <source>
        <dbReference type="Pfam" id="PF08281"/>
    </source>
</evidence>
<name>A0A8J7G758_9ACTN</name>
<dbReference type="NCBIfam" id="TIGR02937">
    <property type="entry name" value="sigma70-ECF"/>
    <property type="match status" value="1"/>
</dbReference>
<evidence type="ECO:0000259" key="6">
    <source>
        <dbReference type="Pfam" id="PF04542"/>
    </source>
</evidence>